<dbReference type="InterPro" id="IPR001647">
    <property type="entry name" value="HTH_TetR"/>
</dbReference>
<dbReference type="SUPFAM" id="SSF48498">
    <property type="entry name" value="Tetracyclin repressor-like, C-terminal domain"/>
    <property type="match status" value="1"/>
</dbReference>
<dbReference type="Pfam" id="PF00440">
    <property type="entry name" value="TetR_N"/>
    <property type="match status" value="1"/>
</dbReference>
<organism evidence="7 8">
    <name type="scientific">Streptomyces minutiscleroticus</name>
    <dbReference type="NCBI Taxonomy" id="68238"/>
    <lineage>
        <taxon>Bacteria</taxon>
        <taxon>Bacillati</taxon>
        <taxon>Actinomycetota</taxon>
        <taxon>Actinomycetes</taxon>
        <taxon>Kitasatosporales</taxon>
        <taxon>Streptomycetaceae</taxon>
        <taxon>Streptomyces</taxon>
    </lineage>
</organism>
<dbReference type="InterPro" id="IPR009057">
    <property type="entry name" value="Homeodomain-like_sf"/>
</dbReference>
<dbReference type="PANTHER" id="PTHR30055:SF234">
    <property type="entry name" value="HTH-TYPE TRANSCRIPTIONAL REGULATOR BETI"/>
    <property type="match status" value="1"/>
</dbReference>
<reference evidence="7" key="2">
    <citation type="submission" date="2020-09" db="EMBL/GenBank/DDBJ databases">
        <authorList>
            <person name="Sun Q."/>
            <person name="Ohkuma M."/>
        </authorList>
    </citation>
    <scope>NUCLEOTIDE SEQUENCE</scope>
    <source>
        <strain evidence="7">JCM 4790</strain>
    </source>
</reference>
<feature type="compositionally biased region" description="Low complexity" evidence="5">
    <location>
        <begin position="202"/>
        <end position="226"/>
    </location>
</feature>
<dbReference type="GO" id="GO:0000976">
    <property type="term" value="F:transcription cis-regulatory region binding"/>
    <property type="evidence" value="ECO:0007669"/>
    <property type="project" value="TreeGrafter"/>
</dbReference>
<keyword evidence="3" id="KW-0804">Transcription</keyword>
<dbReference type="InterPro" id="IPR049445">
    <property type="entry name" value="TetR_SbtR-like_C"/>
</dbReference>
<accession>A0A918U1B8</accession>
<keyword evidence="1" id="KW-0805">Transcription regulation</keyword>
<comment type="caution">
    <text evidence="7">The sequence shown here is derived from an EMBL/GenBank/DDBJ whole genome shotgun (WGS) entry which is preliminary data.</text>
</comment>
<dbReference type="PRINTS" id="PR00455">
    <property type="entry name" value="HTHTETR"/>
</dbReference>
<evidence type="ECO:0000259" key="6">
    <source>
        <dbReference type="PROSITE" id="PS50977"/>
    </source>
</evidence>
<evidence type="ECO:0000256" key="3">
    <source>
        <dbReference type="ARBA" id="ARBA00023163"/>
    </source>
</evidence>
<proteinExistence type="predicted"/>
<dbReference type="InterPro" id="IPR036271">
    <property type="entry name" value="Tet_transcr_reg_TetR-rel_C_sf"/>
</dbReference>
<dbReference type="PANTHER" id="PTHR30055">
    <property type="entry name" value="HTH-TYPE TRANSCRIPTIONAL REGULATOR RUTR"/>
    <property type="match status" value="1"/>
</dbReference>
<name>A0A918U1B8_9ACTN</name>
<feature type="domain" description="HTH tetR-type" evidence="6">
    <location>
        <begin position="17"/>
        <end position="76"/>
    </location>
</feature>
<evidence type="ECO:0000313" key="8">
    <source>
        <dbReference type="Proteomes" id="UP000619244"/>
    </source>
</evidence>
<protein>
    <submittedName>
        <fullName evidence="7">Transcriptional regulator</fullName>
    </submittedName>
</protein>
<sequence length="226" mass="23114">MTQVRAGAPRPMRADARRNYERLLAEAAAAFAEHGEGASLDDIAKRAGVGSGTLYRHFPTRYALLEAVYVGSVEEIAGRADAYAARLPPGEALLEWLTELGEHLIRLRGLKALLGSAGTDGRSALFGECGQGLRDAAARLVGAARRAGAVREDVEPLDVLRLAHGIATASEVGDGRGQHVRRYMALLAEGLCGGAGTGPSAGTGSSPQAGPSAGASPSAGTGSCRG</sequence>
<dbReference type="GO" id="GO:0003700">
    <property type="term" value="F:DNA-binding transcription factor activity"/>
    <property type="evidence" value="ECO:0007669"/>
    <property type="project" value="TreeGrafter"/>
</dbReference>
<gene>
    <name evidence="7" type="ORF">GCM10010358_37020</name>
</gene>
<evidence type="ECO:0000313" key="7">
    <source>
        <dbReference type="EMBL" id="GGX79332.1"/>
    </source>
</evidence>
<evidence type="ECO:0000256" key="2">
    <source>
        <dbReference type="ARBA" id="ARBA00023125"/>
    </source>
</evidence>
<dbReference type="RefSeq" id="WP_190191373.1">
    <property type="nucleotide sequence ID" value="NZ_BMVU01000016.1"/>
</dbReference>
<keyword evidence="8" id="KW-1185">Reference proteome</keyword>
<evidence type="ECO:0000256" key="4">
    <source>
        <dbReference type="PROSITE-ProRule" id="PRU00335"/>
    </source>
</evidence>
<dbReference type="EMBL" id="BMVU01000016">
    <property type="protein sequence ID" value="GGX79332.1"/>
    <property type="molecule type" value="Genomic_DNA"/>
</dbReference>
<reference evidence="7" key="1">
    <citation type="journal article" date="2014" name="Int. J. Syst. Evol. Microbiol.">
        <title>Complete genome sequence of Corynebacterium casei LMG S-19264T (=DSM 44701T), isolated from a smear-ripened cheese.</title>
        <authorList>
            <consortium name="US DOE Joint Genome Institute (JGI-PGF)"/>
            <person name="Walter F."/>
            <person name="Albersmeier A."/>
            <person name="Kalinowski J."/>
            <person name="Ruckert C."/>
        </authorList>
    </citation>
    <scope>NUCLEOTIDE SEQUENCE</scope>
    <source>
        <strain evidence="7">JCM 4790</strain>
    </source>
</reference>
<dbReference type="PROSITE" id="PS50977">
    <property type="entry name" value="HTH_TETR_2"/>
    <property type="match status" value="1"/>
</dbReference>
<dbReference type="Proteomes" id="UP000619244">
    <property type="component" value="Unassembled WGS sequence"/>
</dbReference>
<dbReference type="AlphaFoldDB" id="A0A918U1B8"/>
<dbReference type="SUPFAM" id="SSF46689">
    <property type="entry name" value="Homeodomain-like"/>
    <property type="match status" value="1"/>
</dbReference>
<evidence type="ECO:0000256" key="5">
    <source>
        <dbReference type="SAM" id="MobiDB-lite"/>
    </source>
</evidence>
<feature type="DNA-binding region" description="H-T-H motif" evidence="4">
    <location>
        <begin position="39"/>
        <end position="58"/>
    </location>
</feature>
<dbReference type="InterPro" id="IPR050109">
    <property type="entry name" value="HTH-type_TetR-like_transc_reg"/>
</dbReference>
<dbReference type="Gene3D" id="1.10.357.10">
    <property type="entry name" value="Tetracycline Repressor, domain 2"/>
    <property type="match status" value="1"/>
</dbReference>
<keyword evidence="2 4" id="KW-0238">DNA-binding</keyword>
<feature type="region of interest" description="Disordered" evidence="5">
    <location>
        <begin position="197"/>
        <end position="226"/>
    </location>
</feature>
<dbReference type="Pfam" id="PF21597">
    <property type="entry name" value="TetR_C_43"/>
    <property type="match status" value="1"/>
</dbReference>
<evidence type="ECO:0000256" key="1">
    <source>
        <dbReference type="ARBA" id="ARBA00023015"/>
    </source>
</evidence>